<dbReference type="AlphaFoldDB" id="A0AA35K743"/>
<evidence type="ECO:0000256" key="1">
    <source>
        <dbReference type="SAM" id="MobiDB-lite"/>
    </source>
</evidence>
<keyword evidence="3" id="KW-1185">Reference proteome</keyword>
<gene>
    <name evidence="2" type="ORF">PODLI_1B019285</name>
</gene>
<dbReference type="Proteomes" id="UP001178461">
    <property type="component" value="Chromosome 4"/>
</dbReference>
<proteinExistence type="predicted"/>
<sequence length="185" mass="20394">MTVLHPGVLCDSTASGRHTQHCDITHDIMHDVQTNIKVDSLPTNKYWGPQGVSAPRSGRSYPVSHGSQPDDHETTVFSCCSSIPGTEKVAALETQSLNVTSHRLFSKVRFSRTKKLSENEILLLVTTVTVSSHFKIHLQRLPAGIKLDSRFRSDILSFSVIISPVRSCLKRNTARGQISACLKNS</sequence>
<dbReference type="EMBL" id="OX395129">
    <property type="protein sequence ID" value="CAI5772755.1"/>
    <property type="molecule type" value="Genomic_DNA"/>
</dbReference>
<evidence type="ECO:0000313" key="2">
    <source>
        <dbReference type="EMBL" id="CAI5772755.1"/>
    </source>
</evidence>
<reference evidence="2" key="1">
    <citation type="submission" date="2022-12" db="EMBL/GenBank/DDBJ databases">
        <authorList>
            <person name="Alioto T."/>
            <person name="Alioto T."/>
            <person name="Gomez Garrido J."/>
        </authorList>
    </citation>
    <scope>NUCLEOTIDE SEQUENCE</scope>
</reference>
<accession>A0AA35K743</accession>
<feature type="region of interest" description="Disordered" evidence="1">
    <location>
        <begin position="49"/>
        <end position="72"/>
    </location>
</feature>
<name>A0AA35K743_9SAUR</name>
<protein>
    <submittedName>
        <fullName evidence="2">Uncharacterized protein</fullName>
    </submittedName>
</protein>
<evidence type="ECO:0000313" key="3">
    <source>
        <dbReference type="Proteomes" id="UP001178461"/>
    </source>
</evidence>
<organism evidence="2 3">
    <name type="scientific">Podarcis lilfordi</name>
    <name type="common">Lilford's wall lizard</name>
    <dbReference type="NCBI Taxonomy" id="74358"/>
    <lineage>
        <taxon>Eukaryota</taxon>
        <taxon>Metazoa</taxon>
        <taxon>Chordata</taxon>
        <taxon>Craniata</taxon>
        <taxon>Vertebrata</taxon>
        <taxon>Euteleostomi</taxon>
        <taxon>Lepidosauria</taxon>
        <taxon>Squamata</taxon>
        <taxon>Bifurcata</taxon>
        <taxon>Unidentata</taxon>
        <taxon>Episquamata</taxon>
        <taxon>Laterata</taxon>
        <taxon>Lacertibaenia</taxon>
        <taxon>Lacertidae</taxon>
        <taxon>Podarcis</taxon>
    </lineage>
</organism>